<protein>
    <submittedName>
        <fullName evidence="4">SDR family oxidoreductase</fullName>
        <ecNumber evidence="4">1.1.-.-</ecNumber>
    </submittedName>
</protein>
<dbReference type="Proteomes" id="UP001597062">
    <property type="component" value="Unassembled WGS sequence"/>
</dbReference>
<gene>
    <name evidence="4" type="ORF">ACFQ1U_09225</name>
</gene>
<reference evidence="5" key="1">
    <citation type="journal article" date="2019" name="Int. J. Syst. Evol. Microbiol.">
        <title>The Global Catalogue of Microorganisms (GCM) 10K type strain sequencing project: providing services to taxonomists for standard genome sequencing and annotation.</title>
        <authorList>
            <consortium name="The Broad Institute Genomics Platform"/>
            <consortium name="The Broad Institute Genome Sequencing Center for Infectious Disease"/>
            <person name="Wu L."/>
            <person name="Ma J."/>
        </authorList>
    </citation>
    <scope>NUCLEOTIDE SEQUENCE [LARGE SCALE GENOMIC DNA]</scope>
    <source>
        <strain evidence="5">CCUG 60527</strain>
    </source>
</reference>
<organism evidence="4 5">
    <name type="scientific">Tenacibaculum geojense</name>
    <dbReference type="NCBI Taxonomy" id="915352"/>
    <lineage>
        <taxon>Bacteria</taxon>
        <taxon>Pseudomonadati</taxon>
        <taxon>Bacteroidota</taxon>
        <taxon>Flavobacteriia</taxon>
        <taxon>Flavobacteriales</taxon>
        <taxon>Flavobacteriaceae</taxon>
        <taxon>Tenacibaculum</taxon>
    </lineage>
</organism>
<keyword evidence="5" id="KW-1185">Reference proteome</keyword>
<dbReference type="EC" id="1.1.-.-" evidence="4"/>
<dbReference type="RefSeq" id="WP_386107589.1">
    <property type="nucleotide sequence ID" value="NZ_JBHTJR010000046.1"/>
</dbReference>
<dbReference type="PROSITE" id="PS00061">
    <property type="entry name" value="ADH_SHORT"/>
    <property type="match status" value="1"/>
</dbReference>
<dbReference type="InterPro" id="IPR036291">
    <property type="entry name" value="NAD(P)-bd_dom_sf"/>
</dbReference>
<comment type="caution">
    <text evidence="4">The sequence shown here is derived from an EMBL/GenBank/DDBJ whole genome shotgun (WGS) entry which is preliminary data.</text>
</comment>
<dbReference type="PANTHER" id="PTHR44169">
    <property type="entry name" value="NADPH-DEPENDENT 1-ACYLDIHYDROXYACETONE PHOSPHATE REDUCTASE"/>
    <property type="match status" value="1"/>
</dbReference>
<name>A0ABW3JSM4_9FLAO</name>
<dbReference type="EMBL" id="JBHTJR010000046">
    <property type="protein sequence ID" value="MFD0993384.1"/>
    <property type="molecule type" value="Genomic_DNA"/>
</dbReference>
<dbReference type="PRINTS" id="PR00080">
    <property type="entry name" value="SDRFAMILY"/>
</dbReference>
<dbReference type="InterPro" id="IPR020904">
    <property type="entry name" value="Sc_DH/Rdtase_CS"/>
</dbReference>
<dbReference type="SUPFAM" id="SSF51735">
    <property type="entry name" value="NAD(P)-binding Rossmann-fold domains"/>
    <property type="match status" value="1"/>
</dbReference>
<evidence type="ECO:0000256" key="1">
    <source>
        <dbReference type="ARBA" id="ARBA00006484"/>
    </source>
</evidence>
<dbReference type="PANTHER" id="PTHR44169:SF6">
    <property type="entry name" value="NADPH-DEPENDENT 1-ACYLDIHYDROXYACETONE PHOSPHATE REDUCTASE"/>
    <property type="match status" value="1"/>
</dbReference>
<dbReference type="PRINTS" id="PR00081">
    <property type="entry name" value="GDHRDH"/>
</dbReference>
<evidence type="ECO:0000313" key="4">
    <source>
        <dbReference type="EMBL" id="MFD0993384.1"/>
    </source>
</evidence>
<evidence type="ECO:0000313" key="5">
    <source>
        <dbReference type="Proteomes" id="UP001597062"/>
    </source>
</evidence>
<sequence length="267" mass="29226">MSKVVLITGASSGIGKAIAGYLHQHNFVVYGTSRNPDNVKDVPFNMVALDVLDVQSIQKAVSTIVSKEGRLDVLINNAGKGITGPIEDTPTHEMKSNFDTNFFGPIEVMKAVLPQMRIQRAGKIINVTSIAGYMGLPFRGVYSASKGALELITEAMSMEVKSFGVSIVNVAPGDFATNIAAGRYHTPVFEDSAYKEKYAENLALMDAHVDEGMNPEVMAKAVLKIINSNNPNIHYKVGGFMEKFSIILKRILPDKVYEKLLMNHYKL</sequence>
<dbReference type="GO" id="GO:0016491">
    <property type="term" value="F:oxidoreductase activity"/>
    <property type="evidence" value="ECO:0007669"/>
    <property type="project" value="UniProtKB-KW"/>
</dbReference>
<proteinExistence type="inferred from homology"/>
<accession>A0ABW3JSM4</accession>
<comment type="similarity">
    <text evidence="1 3">Belongs to the short-chain dehydrogenases/reductases (SDR) family.</text>
</comment>
<dbReference type="Gene3D" id="3.40.50.720">
    <property type="entry name" value="NAD(P)-binding Rossmann-like Domain"/>
    <property type="match status" value="1"/>
</dbReference>
<dbReference type="CDD" id="cd05374">
    <property type="entry name" value="17beta-HSD-like_SDR_c"/>
    <property type="match status" value="1"/>
</dbReference>
<evidence type="ECO:0000256" key="3">
    <source>
        <dbReference type="RuleBase" id="RU000363"/>
    </source>
</evidence>
<keyword evidence="2 4" id="KW-0560">Oxidoreductase</keyword>
<evidence type="ECO:0000256" key="2">
    <source>
        <dbReference type="ARBA" id="ARBA00023002"/>
    </source>
</evidence>
<dbReference type="InterPro" id="IPR002347">
    <property type="entry name" value="SDR_fam"/>
</dbReference>
<dbReference type="Pfam" id="PF00106">
    <property type="entry name" value="adh_short"/>
    <property type="match status" value="1"/>
</dbReference>